<accession>A0A942USH2</accession>
<reference evidence="1 2" key="1">
    <citation type="submission" date="2021-05" db="EMBL/GenBank/DDBJ databases">
        <title>Novel Bacillus species.</title>
        <authorList>
            <person name="Liu G."/>
        </authorList>
    </citation>
    <scope>NUCLEOTIDE SEQUENCE [LARGE SCALE GENOMIC DNA]</scope>
    <source>
        <strain evidence="1 2">FJAT-49682</strain>
    </source>
</reference>
<protein>
    <submittedName>
        <fullName evidence="1">Uncharacterized protein</fullName>
    </submittedName>
</protein>
<evidence type="ECO:0000313" key="1">
    <source>
        <dbReference type="EMBL" id="MBS4224261.1"/>
    </source>
</evidence>
<dbReference type="RefSeq" id="WP_213099287.1">
    <property type="nucleotide sequence ID" value="NZ_JAGYPN010000003.1"/>
</dbReference>
<gene>
    <name evidence="1" type="ORF">KHA91_16190</name>
</gene>
<organism evidence="1 2">
    <name type="scientific">Lederbergia citrea</name>
    <dbReference type="NCBI Taxonomy" id="2833581"/>
    <lineage>
        <taxon>Bacteria</taxon>
        <taxon>Bacillati</taxon>
        <taxon>Bacillota</taxon>
        <taxon>Bacilli</taxon>
        <taxon>Bacillales</taxon>
        <taxon>Bacillaceae</taxon>
        <taxon>Lederbergia</taxon>
    </lineage>
</organism>
<keyword evidence="2" id="KW-1185">Reference proteome</keyword>
<dbReference type="EMBL" id="JAGYPN010000003">
    <property type="protein sequence ID" value="MBS4224261.1"/>
    <property type="molecule type" value="Genomic_DNA"/>
</dbReference>
<name>A0A942USH2_9BACI</name>
<dbReference type="Proteomes" id="UP000676456">
    <property type="component" value="Unassembled WGS sequence"/>
</dbReference>
<comment type="caution">
    <text evidence="1">The sequence shown here is derived from an EMBL/GenBank/DDBJ whole genome shotgun (WGS) entry which is preliminary data.</text>
</comment>
<sequence>MSMFRKLFGLSDSDGSATAILTRMMLWMKDVLFMAAGTKEFSPVEISSI</sequence>
<evidence type="ECO:0000313" key="2">
    <source>
        <dbReference type="Proteomes" id="UP000676456"/>
    </source>
</evidence>
<dbReference type="AlphaFoldDB" id="A0A942USH2"/>
<proteinExistence type="predicted"/>